<dbReference type="eggNOG" id="ENOG502TFUC">
    <property type="taxonomic scope" value="Eukaryota"/>
</dbReference>
<keyword evidence="1" id="KW-0472">Membrane</keyword>
<evidence type="ECO:0000256" key="1">
    <source>
        <dbReference type="SAM" id="Phobius"/>
    </source>
</evidence>
<dbReference type="PANTHER" id="PTHR47520">
    <property type="entry name" value="CX DOMAIN-CONTAINING PROTEIN-RELATED"/>
    <property type="match status" value="1"/>
</dbReference>
<keyword evidence="1" id="KW-0812">Transmembrane</keyword>
<evidence type="ECO:0000313" key="3">
    <source>
        <dbReference type="Proteomes" id="UP000095282"/>
    </source>
</evidence>
<name>A0A1I7UKG2_9PELO</name>
<evidence type="ECO:0000259" key="2">
    <source>
        <dbReference type="Pfam" id="PF01705"/>
    </source>
</evidence>
<reference evidence="4" key="1">
    <citation type="submission" date="2016-11" db="UniProtKB">
        <authorList>
            <consortium name="WormBaseParasite"/>
        </authorList>
    </citation>
    <scope>IDENTIFICATION</scope>
</reference>
<dbReference type="Proteomes" id="UP000095282">
    <property type="component" value="Unplaced"/>
</dbReference>
<dbReference type="WBParaSite" id="Csp11.Scaffold630.g16861.t1">
    <property type="protein sequence ID" value="Csp11.Scaffold630.g16861.t1"/>
    <property type="gene ID" value="Csp11.Scaffold630.g16861"/>
</dbReference>
<organism evidence="3 4">
    <name type="scientific">Caenorhabditis tropicalis</name>
    <dbReference type="NCBI Taxonomy" id="1561998"/>
    <lineage>
        <taxon>Eukaryota</taxon>
        <taxon>Metazoa</taxon>
        <taxon>Ecdysozoa</taxon>
        <taxon>Nematoda</taxon>
        <taxon>Chromadorea</taxon>
        <taxon>Rhabditida</taxon>
        <taxon>Rhabditina</taxon>
        <taxon>Rhabditomorpha</taxon>
        <taxon>Rhabditoidea</taxon>
        <taxon>Rhabditidae</taxon>
        <taxon>Peloderinae</taxon>
        <taxon>Caenorhabditis</taxon>
    </lineage>
</organism>
<dbReference type="AlphaFoldDB" id="A0A1I7UKG2"/>
<keyword evidence="1" id="KW-1133">Transmembrane helix</keyword>
<evidence type="ECO:0000313" key="4">
    <source>
        <dbReference type="WBParaSite" id="Csp11.Scaffold630.g16861.t1"/>
    </source>
</evidence>
<dbReference type="PANTHER" id="PTHR47520:SF6">
    <property type="entry name" value="CX DOMAIN-CONTAINING PROTEIN"/>
    <property type="match status" value="1"/>
</dbReference>
<protein>
    <submittedName>
        <fullName evidence="4">CX domain-containing protein</fullName>
    </submittedName>
</protein>
<keyword evidence="3" id="KW-1185">Reference proteome</keyword>
<feature type="domain" description="CX" evidence="2">
    <location>
        <begin position="47"/>
        <end position="86"/>
    </location>
</feature>
<proteinExistence type="predicted"/>
<feature type="transmembrane region" description="Helical" evidence="1">
    <location>
        <begin position="91"/>
        <end position="111"/>
    </location>
</feature>
<sequence>MQKEVLEEVVDPVELGAVAHLVPVLGALDLHFLLPPLLIQDLVLERAVTEDDQELRNVTFSNGTKPTTLSFGCKSSESCCGLECCSNSSTLITIVLLIVGIVLLIMGCSWCNKKGYCQNESVVNTGVPVIATTTTTQTFTTHSGPPPPPGFNGF</sequence>
<accession>A0A1I7UKG2</accession>
<dbReference type="InterPro" id="IPR002619">
    <property type="entry name" value="CX"/>
</dbReference>
<dbReference type="Pfam" id="PF01705">
    <property type="entry name" value="CX"/>
    <property type="match status" value="1"/>
</dbReference>
<dbReference type="STRING" id="1561998.A0A1I7UKG2"/>